<keyword evidence="8" id="KW-1185">Reference proteome</keyword>
<comment type="cofactor">
    <cofactor evidence="6">
        <name>pyridoxal 5'-phosphate</name>
        <dbReference type="ChEBI" id="CHEBI:597326"/>
    </cofactor>
    <text evidence="6">Binds 1 pyridoxal phosphate per subunit.</text>
</comment>
<organism evidence="7 8">
    <name type="scientific">Halobaculum marinum</name>
    <dbReference type="NCBI Taxonomy" id="3031996"/>
    <lineage>
        <taxon>Archaea</taxon>
        <taxon>Methanobacteriati</taxon>
        <taxon>Methanobacteriota</taxon>
        <taxon>Stenosarchaea group</taxon>
        <taxon>Halobacteria</taxon>
        <taxon>Halobacteriales</taxon>
        <taxon>Haloferacaceae</taxon>
        <taxon>Halobaculum</taxon>
    </lineage>
</organism>
<feature type="binding site" evidence="6">
    <location>
        <position position="132"/>
    </location>
    <ligand>
        <name>pyridoxal 5'-phosphate</name>
        <dbReference type="ChEBI" id="CHEBI:597326"/>
    </ligand>
</feature>
<comment type="similarity">
    <text evidence="6">Belongs to the class-III pyridoxal-phosphate-dependent aminotransferase family. LysJ subfamily.</text>
</comment>
<dbReference type="GO" id="GO:0019878">
    <property type="term" value="P:lysine biosynthetic process via aminoadipic acid"/>
    <property type="evidence" value="ECO:0007669"/>
    <property type="project" value="UniProtKB-UniRule"/>
</dbReference>
<dbReference type="PIRSF" id="PIRSF000521">
    <property type="entry name" value="Transaminase_4ab_Lys_Orn"/>
    <property type="match status" value="1"/>
</dbReference>
<dbReference type="FunFam" id="3.40.640.10:FF:000004">
    <property type="entry name" value="Acetylornithine aminotransferase"/>
    <property type="match status" value="1"/>
</dbReference>
<dbReference type="Gene3D" id="3.40.640.10">
    <property type="entry name" value="Type I PLP-dependent aspartate aminotransferase-like (Major domain)"/>
    <property type="match status" value="1"/>
</dbReference>
<dbReference type="InterPro" id="IPR015421">
    <property type="entry name" value="PyrdxlP-dep_Trfase_major"/>
</dbReference>
<keyword evidence="5 6" id="KW-0663">Pyridoxal phosphate</keyword>
<proteinExistence type="inferred from homology"/>
<dbReference type="HAMAP" id="MF_02084">
    <property type="entry name" value="LysJ_aminotrans_3"/>
    <property type="match status" value="1"/>
</dbReference>
<evidence type="ECO:0000256" key="6">
    <source>
        <dbReference type="HAMAP-Rule" id="MF_02084"/>
    </source>
</evidence>
<evidence type="ECO:0000256" key="1">
    <source>
        <dbReference type="ARBA" id="ARBA00022490"/>
    </source>
</evidence>
<keyword evidence="3 6" id="KW-0028">Amino-acid biosynthesis</keyword>
<evidence type="ECO:0000256" key="5">
    <source>
        <dbReference type="ARBA" id="ARBA00022898"/>
    </source>
</evidence>
<evidence type="ECO:0000256" key="4">
    <source>
        <dbReference type="ARBA" id="ARBA00022679"/>
    </source>
</evidence>
<dbReference type="GO" id="GO:0008483">
    <property type="term" value="F:transaminase activity"/>
    <property type="evidence" value="ECO:0007669"/>
    <property type="project" value="UniProtKB-UniRule"/>
</dbReference>
<dbReference type="PROSITE" id="PS00600">
    <property type="entry name" value="AA_TRANSFER_CLASS_3"/>
    <property type="match status" value="1"/>
</dbReference>
<dbReference type="AlphaFoldDB" id="A0ABD5WYS7"/>
<keyword evidence="2 6" id="KW-0032">Aminotransferase</keyword>
<accession>A0ABD5WYS7</accession>
<keyword evidence="1 6" id="KW-0963">Cytoplasm</keyword>
<name>A0ABD5WYS7_9EURY</name>
<comment type="catalytic activity">
    <reaction evidence="6">
        <text>[amino-group carrier protein]-C-terminal-gamma-(L-lysyl)-L-glutamate + 2-oxoglutarate = [amino-group carrier protein]-C-terminal-N-(1-carboxy-5-oxopentan-1-yl)-L-glutamine + L-glutamate</text>
        <dbReference type="Rhea" id="RHEA:41952"/>
        <dbReference type="Rhea" id="RHEA-COMP:9714"/>
        <dbReference type="Rhea" id="RHEA-COMP:9715"/>
        <dbReference type="ChEBI" id="CHEBI:16810"/>
        <dbReference type="ChEBI" id="CHEBI:29985"/>
        <dbReference type="ChEBI" id="CHEBI:78501"/>
        <dbReference type="ChEBI" id="CHEBI:78526"/>
        <dbReference type="EC" id="2.6.1.118"/>
    </reaction>
</comment>
<sequence length="387" mass="40646">MSVFEDLSDAGEGFVFSEKPIPIESGEGVHLTAEDGTEYLDFGASYACTPLGHCPPAVVDAVQEQAADLLYVQASYPNAARTELYERLGAIAPADISKVWLCNSGTEANEAALKFARSATGREKIVATKRGFHGRTLGALAMTWKKKYRAPFEPVAGGVEFVDYGDTEALAEAVDDETAAVFLEPVQGEGGINPADSEYLQSARDLTDDAGAALVFDEIQTGLGRTGDIWACEGAGVAPDILTTAKGVASGLPLGATLCADWIADGAASHGSTFSGNPVVAAAANATLEELVAEDVPGNAAKVGDYLTTQLEEAVEAHDLPVRDVRGEGLMIGVEVKRGANRYLRDLALNHQILALPAGRSVVRLLPPLVVNEEHAREVVDALVEVL</sequence>
<comment type="pathway">
    <text evidence="6">Amino-acid biosynthesis; L-arginine biosynthesis.</text>
</comment>
<feature type="binding site" evidence="6">
    <location>
        <position position="272"/>
    </location>
    <ligand>
        <name>substrate</name>
    </ligand>
</feature>
<feature type="binding site" evidence="6">
    <location>
        <position position="135"/>
    </location>
    <ligand>
        <name>substrate</name>
    </ligand>
</feature>
<feature type="modified residue" description="N6-(pyridoxal phosphate)lysine" evidence="6">
    <location>
        <position position="246"/>
    </location>
</feature>
<dbReference type="CDD" id="cd00610">
    <property type="entry name" value="OAT_like"/>
    <property type="match status" value="1"/>
</dbReference>
<evidence type="ECO:0000313" key="7">
    <source>
        <dbReference type="EMBL" id="MFC7097402.1"/>
    </source>
</evidence>
<dbReference type="EMBL" id="JBHTAG010000003">
    <property type="protein sequence ID" value="MFC7097402.1"/>
    <property type="molecule type" value="Genomic_DNA"/>
</dbReference>
<dbReference type="SUPFAM" id="SSF53383">
    <property type="entry name" value="PLP-dependent transferases"/>
    <property type="match status" value="1"/>
</dbReference>
<dbReference type="InterPro" id="IPR049704">
    <property type="entry name" value="Aminotrans_3_PPA_site"/>
</dbReference>
<dbReference type="GO" id="GO:0005737">
    <property type="term" value="C:cytoplasm"/>
    <property type="evidence" value="ECO:0007669"/>
    <property type="project" value="UniProtKB-SubCell"/>
</dbReference>
<comment type="catalytic activity">
    <reaction evidence="6">
        <text>[amino-group carrier protein]-C-terminal-gamma-(L-ornithyl)-L-glutamate + 2-oxoglutarate = [amino-group carrier protein]-C-terminal-gamma-(L-glutamyl-5-semialdehyde)-L-glutamate + L-glutamate</text>
        <dbReference type="Rhea" id="RHEA:52672"/>
        <dbReference type="Rhea" id="RHEA-COMP:13327"/>
        <dbReference type="Rhea" id="RHEA-COMP:13328"/>
        <dbReference type="ChEBI" id="CHEBI:16810"/>
        <dbReference type="ChEBI" id="CHEBI:29985"/>
        <dbReference type="ChEBI" id="CHEBI:136761"/>
        <dbReference type="ChEBI" id="CHEBI:136763"/>
        <dbReference type="EC" id="2.6.1.124"/>
    </reaction>
</comment>
<feature type="binding site" evidence="6">
    <location>
        <begin position="105"/>
        <end position="106"/>
    </location>
    <ligand>
        <name>pyridoxal 5'-phosphate</name>
        <dbReference type="ChEBI" id="CHEBI:597326"/>
    </ligand>
</feature>
<feature type="binding site" evidence="6">
    <location>
        <begin position="217"/>
        <end position="220"/>
    </location>
    <ligand>
        <name>pyridoxal 5'-phosphate</name>
        <dbReference type="ChEBI" id="CHEBI:597326"/>
    </ligand>
</feature>
<dbReference type="Gene3D" id="3.90.1150.10">
    <property type="entry name" value="Aspartate Aminotransferase, domain 1"/>
    <property type="match status" value="1"/>
</dbReference>
<comment type="function">
    <text evidence="6">Involved in both the arginine and lysine biosynthetic pathways.</text>
</comment>
<dbReference type="InterPro" id="IPR050103">
    <property type="entry name" value="Class-III_PLP-dep_AT"/>
</dbReference>
<dbReference type="Proteomes" id="UP001596388">
    <property type="component" value="Unassembled WGS sequence"/>
</dbReference>
<dbReference type="InterPro" id="IPR015422">
    <property type="entry name" value="PyrdxlP-dep_Trfase_small"/>
</dbReference>
<keyword evidence="4 6" id="KW-0808">Transferase</keyword>
<dbReference type="InterPro" id="IPR015424">
    <property type="entry name" value="PyrdxlP-dep_Trfase"/>
</dbReference>
<comment type="pathway">
    <text evidence="6">Amino-acid biosynthesis; L-lysine biosynthesis via AAA pathway; L-lysine from L-alpha-aminoadipate (Thermus route): step 4/5.</text>
</comment>
<dbReference type="RefSeq" id="WP_276238124.1">
    <property type="nucleotide sequence ID" value="NZ_CP119989.1"/>
</dbReference>
<evidence type="ECO:0000313" key="8">
    <source>
        <dbReference type="Proteomes" id="UP001596388"/>
    </source>
</evidence>
<gene>
    <name evidence="6" type="primary">lysJ</name>
    <name evidence="7" type="ORF">ACFQKD_08800</name>
</gene>
<dbReference type="EC" id="2.6.1.124" evidence="6"/>
<dbReference type="EC" id="2.6.1.118" evidence="6"/>
<comment type="subunit">
    <text evidence="6">Homodimer.</text>
</comment>
<dbReference type="Pfam" id="PF00202">
    <property type="entry name" value="Aminotran_3"/>
    <property type="match status" value="1"/>
</dbReference>
<comment type="subcellular location">
    <subcellularLocation>
        <location evidence="6">Cytoplasm</location>
    </subcellularLocation>
</comment>
<dbReference type="GeneID" id="79268689"/>
<evidence type="ECO:0000256" key="3">
    <source>
        <dbReference type="ARBA" id="ARBA00022605"/>
    </source>
</evidence>
<feature type="binding site" evidence="6">
    <location>
        <position position="273"/>
    </location>
    <ligand>
        <name>pyridoxal 5'-phosphate</name>
        <dbReference type="ChEBI" id="CHEBI:597326"/>
    </ligand>
</feature>
<dbReference type="GO" id="GO:0042450">
    <property type="term" value="P:L-arginine biosynthetic process via ornithine"/>
    <property type="evidence" value="ECO:0007669"/>
    <property type="project" value="UniProtKB-UniRule"/>
</dbReference>
<keyword evidence="6" id="KW-0457">Lysine biosynthesis</keyword>
<evidence type="ECO:0000256" key="2">
    <source>
        <dbReference type="ARBA" id="ARBA00022576"/>
    </source>
</evidence>
<dbReference type="InterPro" id="IPR005814">
    <property type="entry name" value="Aminotrans_3"/>
</dbReference>
<reference evidence="7 8" key="1">
    <citation type="journal article" date="2019" name="Int. J. Syst. Evol. Microbiol.">
        <title>The Global Catalogue of Microorganisms (GCM) 10K type strain sequencing project: providing services to taxonomists for standard genome sequencing and annotation.</title>
        <authorList>
            <consortium name="The Broad Institute Genomics Platform"/>
            <consortium name="The Broad Institute Genome Sequencing Center for Infectious Disease"/>
            <person name="Wu L."/>
            <person name="Ma J."/>
        </authorList>
    </citation>
    <scope>NUCLEOTIDE SEQUENCE [LARGE SCALE GENOMIC DNA]</scope>
    <source>
        <strain evidence="7 8">DT55</strain>
    </source>
</reference>
<protein>
    <recommendedName>
        <fullName evidence="6">Putative [LysW]-aminoadipate semialdehyde/glutamate semialdehyde transaminase</fullName>
        <ecNumber evidence="6">2.6.1.118</ecNumber>
        <ecNumber evidence="6">2.6.1.124</ecNumber>
    </recommendedName>
</protein>
<comment type="caution">
    <text evidence="7">The sequence shown here is derived from an EMBL/GenBank/DDBJ whole genome shotgun (WGS) entry which is preliminary data.</text>
</comment>
<keyword evidence="6" id="KW-0055">Arginine biosynthesis</keyword>
<dbReference type="PANTHER" id="PTHR11986">
    <property type="entry name" value="AMINOTRANSFERASE CLASS III"/>
    <property type="match status" value="1"/>
</dbReference>
<dbReference type="InterPro" id="IPR037537">
    <property type="entry name" value="LysJ"/>
</dbReference>
<dbReference type="PANTHER" id="PTHR11986:SF79">
    <property type="entry name" value="ACETYLORNITHINE AMINOTRANSFERASE, MITOCHONDRIAL"/>
    <property type="match status" value="1"/>
</dbReference>